<dbReference type="Gene3D" id="2.40.30.10">
    <property type="entry name" value="Translation factors"/>
    <property type="match status" value="1"/>
</dbReference>
<gene>
    <name evidence="6" type="ORF">G5B05_07025</name>
</gene>
<accession>A0ABX2GCV2</accession>
<keyword evidence="7" id="KW-1185">Reference proteome</keyword>
<dbReference type="PANTHER" id="PTHR42887:SF2">
    <property type="entry name" value="OS12G0638800 PROTEIN"/>
    <property type="match status" value="1"/>
</dbReference>
<evidence type="ECO:0000256" key="1">
    <source>
        <dbReference type="ARBA" id="ARBA00001974"/>
    </source>
</evidence>
<dbReference type="InterPro" id="IPR057661">
    <property type="entry name" value="RsdA/BaiN/AoA(So)_Rossmann"/>
</dbReference>
<keyword evidence="2" id="KW-0285">Flavoprotein</keyword>
<reference evidence="6 7" key="1">
    <citation type="journal article" date="2020" name="Cell Host Microbe">
        <title>Functional and Genomic Variation between Human-Derived Isolates of Lachnospiraceae Reveals Inter- and Intra-Species Diversity.</title>
        <authorList>
            <person name="Sorbara M.T."/>
            <person name="Littmann E.R."/>
            <person name="Fontana E."/>
            <person name="Moody T.U."/>
            <person name="Kohout C.E."/>
            <person name="Gjonbalaj M."/>
            <person name="Eaton V."/>
            <person name="Seok R."/>
            <person name="Leiner I.M."/>
            <person name="Pamer E.G."/>
        </authorList>
    </citation>
    <scope>NUCLEOTIDE SEQUENCE [LARGE SCALE GENOMIC DNA]</scope>
    <source>
        <strain evidence="6 7">MSK.14.54</strain>
    </source>
</reference>
<evidence type="ECO:0000256" key="3">
    <source>
        <dbReference type="ARBA" id="ARBA00022827"/>
    </source>
</evidence>
<evidence type="ECO:0000313" key="7">
    <source>
        <dbReference type="Proteomes" id="UP000768180"/>
    </source>
</evidence>
<dbReference type="SUPFAM" id="SSF51905">
    <property type="entry name" value="FAD/NAD(P)-binding domain"/>
    <property type="match status" value="1"/>
</dbReference>
<dbReference type="InterPro" id="IPR036188">
    <property type="entry name" value="FAD/NAD-bd_sf"/>
</dbReference>
<keyword evidence="3" id="KW-0274">FAD</keyword>
<evidence type="ECO:0000259" key="5">
    <source>
        <dbReference type="Pfam" id="PF22780"/>
    </source>
</evidence>
<organism evidence="6 7">
    <name type="scientific">Fusicatenibacter saccharivorans</name>
    <dbReference type="NCBI Taxonomy" id="1150298"/>
    <lineage>
        <taxon>Bacteria</taxon>
        <taxon>Bacillati</taxon>
        <taxon>Bacillota</taxon>
        <taxon>Clostridia</taxon>
        <taxon>Lachnospirales</taxon>
        <taxon>Lachnospiraceae</taxon>
        <taxon>Fusicatenibacter</taxon>
    </lineage>
</organism>
<feature type="domain" description="RsdA/BaiN/AoA(So)-like insert" evidence="5">
    <location>
        <begin position="189"/>
        <end position="335"/>
    </location>
</feature>
<evidence type="ECO:0000259" key="4">
    <source>
        <dbReference type="Pfam" id="PF03486"/>
    </source>
</evidence>
<dbReference type="InterPro" id="IPR055178">
    <property type="entry name" value="RsdA/BaiN/AoA(So)-like_dom"/>
</dbReference>
<comment type="cofactor">
    <cofactor evidence="1">
        <name>FAD</name>
        <dbReference type="ChEBI" id="CHEBI:57692"/>
    </cofactor>
</comment>
<dbReference type="SUPFAM" id="SSF160996">
    <property type="entry name" value="HI0933 insert domain-like"/>
    <property type="match status" value="1"/>
</dbReference>
<dbReference type="Proteomes" id="UP000768180">
    <property type="component" value="Unassembled WGS sequence"/>
</dbReference>
<proteinExistence type="predicted"/>
<feature type="domain" description="RsdA/BaiN/AoA(So)-like Rossmann fold-like" evidence="4">
    <location>
        <begin position="5"/>
        <end position="389"/>
    </location>
</feature>
<evidence type="ECO:0000256" key="2">
    <source>
        <dbReference type="ARBA" id="ARBA00022630"/>
    </source>
</evidence>
<name>A0ABX2GCV2_9FIRM</name>
<dbReference type="InterPro" id="IPR023166">
    <property type="entry name" value="BaiN-like_dom_sf"/>
</dbReference>
<dbReference type="Gene3D" id="1.10.8.260">
    <property type="entry name" value="HI0933 insert domain-like"/>
    <property type="match status" value="1"/>
</dbReference>
<dbReference type="InterPro" id="IPR004792">
    <property type="entry name" value="BaiN-like"/>
</dbReference>
<dbReference type="Pfam" id="PF22780">
    <property type="entry name" value="HI0933_like_1st"/>
    <property type="match status" value="1"/>
</dbReference>
<dbReference type="Pfam" id="PF03486">
    <property type="entry name" value="HI0933_like"/>
    <property type="match status" value="1"/>
</dbReference>
<dbReference type="PANTHER" id="PTHR42887">
    <property type="entry name" value="OS12G0638800 PROTEIN"/>
    <property type="match status" value="1"/>
</dbReference>
<evidence type="ECO:0000313" key="6">
    <source>
        <dbReference type="EMBL" id="NSE16169.1"/>
    </source>
</evidence>
<dbReference type="PRINTS" id="PR00411">
    <property type="entry name" value="PNDRDTASEI"/>
</dbReference>
<dbReference type="Gene3D" id="3.50.50.60">
    <property type="entry name" value="FAD/NAD(P)-binding domain"/>
    <property type="match status" value="1"/>
</dbReference>
<dbReference type="EMBL" id="JAAITQ010000010">
    <property type="protein sequence ID" value="NSE16169.1"/>
    <property type="molecule type" value="Genomic_DNA"/>
</dbReference>
<dbReference type="PRINTS" id="PR00368">
    <property type="entry name" value="FADPNR"/>
</dbReference>
<comment type="caution">
    <text evidence="6">The sequence shown here is derived from an EMBL/GenBank/DDBJ whole genome shotgun (WGS) entry which is preliminary data.</text>
</comment>
<dbReference type="NCBIfam" id="TIGR00275">
    <property type="entry name" value="aminoacetone oxidase family FAD-binding enzyme"/>
    <property type="match status" value="1"/>
</dbReference>
<protein>
    <submittedName>
        <fullName evidence="6">Aminoacetone oxidase family FAD-binding enzyme</fullName>
    </submittedName>
</protein>
<sequence length="396" mass="43340">MMAKNVVIIGGGASGLMAAIWASRLGAAVTVLEKNDKPGRKLLATGNGRCNFTNRYQDASCYRTGNQERASRVLEQFTEQDTEQFFEQLGIRIRSREGWLYPASEQAQSVLDLLVLEARFRKVKIKTRETAVAVEKAENGYLVRTEGWQYPADSVIICCGSCASQIAGSDGDTLRFADQLQLASIPFSPALCPLRCKGNQFSSWAGVRVRAKITLLVENQEILTEQGELQLTDYGVSGIPVFQISRFAVRACMQKKRAELLVDFFPELTESELTAEFVRRQEICPYKAPKELLIGLLPEKLIPVLIGKKKIPEEMAGAIKSYRLQITGQTDFGKAQVCAGGITLDQLTDSLESVQHPGIFFAGEALDVDGVCGGYNLQWAWSSGSAAGRAAAGEHA</sequence>